<dbReference type="NCBIfam" id="TIGR02937">
    <property type="entry name" value="sigma70-ECF"/>
    <property type="match status" value="1"/>
</dbReference>
<dbReference type="Pfam" id="PF08281">
    <property type="entry name" value="Sigma70_r4_2"/>
    <property type="match status" value="1"/>
</dbReference>
<evidence type="ECO:0000313" key="7">
    <source>
        <dbReference type="EMBL" id="AWW29701.1"/>
    </source>
</evidence>
<dbReference type="InterPro" id="IPR013324">
    <property type="entry name" value="RNA_pol_sigma_r3/r4-like"/>
</dbReference>
<dbReference type="Pfam" id="PF04542">
    <property type="entry name" value="Sigma70_r2"/>
    <property type="match status" value="1"/>
</dbReference>
<dbReference type="RefSeq" id="WP_112783099.1">
    <property type="nucleotide sequence ID" value="NZ_CP030041.1"/>
</dbReference>
<dbReference type="InterPro" id="IPR036388">
    <property type="entry name" value="WH-like_DNA-bd_sf"/>
</dbReference>
<dbReference type="Gene3D" id="1.10.10.10">
    <property type="entry name" value="Winged helix-like DNA-binding domain superfamily/Winged helix DNA-binding domain"/>
    <property type="match status" value="1"/>
</dbReference>
<dbReference type="InterPro" id="IPR039425">
    <property type="entry name" value="RNA_pol_sigma-70-like"/>
</dbReference>
<dbReference type="EMBL" id="CP030041">
    <property type="protein sequence ID" value="AWW29701.1"/>
    <property type="molecule type" value="Genomic_DNA"/>
</dbReference>
<reference evidence="7 8" key="1">
    <citation type="submission" date="2018-06" db="EMBL/GenBank/DDBJ databases">
        <title>Echinicola strongylocentroti sp. nov., isolated from a sea urchin Strongylocentrotus intermedius.</title>
        <authorList>
            <person name="Bae S.S."/>
        </authorList>
    </citation>
    <scope>NUCLEOTIDE SEQUENCE [LARGE SCALE GENOMIC DNA]</scope>
    <source>
        <strain evidence="7 8">MEBiC08714</strain>
    </source>
</reference>
<dbReference type="PRINTS" id="PR00038">
    <property type="entry name" value="HTHLUXR"/>
</dbReference>
<dbReference type="InterPro" id="IPR013249">
    <property type="entry name" value="RNA_pol_sigma70_r4_t2"/>
</dbReference>
<sequence length="187" mass="22413">MKLHSDEQLYQKVRQADHEAFDQLFDRFWKRLFEYAFKMLQDREQAEDVVQEVFVQLWENAPKREIQHLSGYFFRAVKYQVANVIRNQKWHLDWNTVQLEDILVTDEPEVGHNVVLLKVVEERIEQLPPKCREVFYLSKKHGYTAKEIAANLNISPRTVEGHLQRALKSLKADLEHMYILVLIFLYL</sequence>
<organism evidence="7 8">
    <name type="scientific">Echinicola strongylocentroti</name>
    <dbReference type="NCBI Taxonomy" id="1795355"/>
    <lineage>
        <taxon>Bacteria</taxon>
        <taxon>Pseudomonadati</taxon>
        <taxon>Bacteroidota</taxon>
        <taxon>Cytophagia</taxon>
        <taxon>Cytophagales</taxon>
        <taxon>Cyclobacteriaceae</taxon>
        <taxon>Echinicola</taxon>
    </lineage>
</organism>
<dbReference type="InterPro" id="IPR000792">
    <property type="entry name" value="Tscrpt_reg_LuxR_C"/>
</dbReference>
<comment type="similarity">
    <text evidence="1">Belongs to the sigma-70 factor family. ECF subfamily.</text>
</comment>
<dbReference type="GO" id="GO:0003677">
    <property type="term" value="F:DNA binding"/>
    <property type="evidence" value="ECO:0007669"/>
    <property type="project" value="InterPro"/>
</dbReference>
<dbReference type="Proteomes" id="UP000248688">
    <property type="component" value="Chromosome"/>
</dbReference>
<protein>
    <submittedName>
        <fullName evidence="7">RNA polymerase subunit sigma-70</fullName>
    </submittedName>
</protein>
<dbReference type="OrthoDB" id="679904at2"/>
<keyword evidence="4" id="KW-0804">Transcription</keyword>
<dbReference type="AlphaFoldDB" id="A0A2Z4IF33"/>
<name>A0A2Z4IF33_9BACT</name>
<feature type="domain" description="RNA polymerase sigma factor 70 region 4 type 2" evidence="6">
    <location>
        <begin position="120"/>
        <end position="170"/>
    </location>
</feature>
<dbReference type="InterPro" id="IPR014327">
    <property type="entry name" value="RNA_pol_sigma70_bacteroid"/>
</dbReference>
<accession>A0A2Z4IF33</accession>
<keyword evidence="3" id="KW-0731">Sigma factor</keyword>
<evidence type="ECO:0000256" key="4">
    <source>
        <dbReference type="ARBA" id="ARBA00023163"/>
    </source>
</evidence>
<evidence type="ECO:0000259" key="5">
    <source>
        <dbReference type="Pfam" id="PF04542"/>
    </source>
</evidence>
<dbReference type="PANTHER" id="PTHR43133:SF46">
    <property type="entry name" value="RNA POLYMERASE SIGMA-70 FACTOR ECF SUBFAMILY"/>
    <property type="match status" value="1"/>
</dbReference>
<dbReference type="InterPro" id="IPR007627">
    <property type="entry name" value="RNA_pol_sigma70_r2"/>
</dbReference>
<evidence type="ECO:0000256" key="1">
    <source>
        <dbReference type="ARBA" id="ARBA00010641"/>
    </source>
</evidence>
<dbReference type="InterPro" id="IPR014284">
    <property type="entry name" value="RNA_pol_sigma-70_dom"/>
</dbReference>
<dbReference type="KEGG" id="est:DN752_05945"/>
<dbReference type="Gene3D" id="1.10.1740.10">
    <property type="match status" value="1"/>
</dbReference>
<keyword evidence="8" id="KW-1185">Reference proteome</keyword>
<dbReference type="CDD" id="cd06171">
    <property type="entry name" value="Sigma70_r4"/>
    <property type="match status" value="1"/>
</dbReference>
<feature type="domain" description="RNA polymerase sigma-70 region 2" evidence="5">
    <location>
        <begin position="24"/>
        <end position="90"/>
    </location>
</feature>
<dbReference type="InterPro" id="IPR013325">
    <property type="entry name" value="RNA_pol_sigma_r2"/>
</dbReference>
<dbReference type="GO" id="GO:0006352">
    <property type="term" value="P:DNA-templated transcription initiation"/>
    <property type="evidence" value="ECO:0007669"/>
    <property type="project" value="InterPro"/>
</dbReference>
<dbReference type="PANTHER" id="PTHR43133">
    <property type="entry name" value="RNA POLYMERASE ECF-TYPE SIGMA FACTO"/>
    <property type="match status" value="1"/>
</dbReference>
<dbReference type="SUPFAM" id="SSF88946">
    <property type="entry name" value="Sigma2 domain of RNA polymerase sigma factors"/>
    <property type="match status" value="1"/>
</dbReference>
<dbReference type="SUPFAM" id="SSF88659">
    <property type="entry name" value="Sigma3 and sigma4 domains of RNA polymerase sigma factors"/>
    <property type="match status" value="1"/>
</dbReference>
<gene>
    <name evidence="7" type="ORF">DN752_05945</name>
</gene>
<evidence type="ECO:0000313" key="8">
    <source>
        <dbReference type="Proteomes" id="UP000248688"/>
    </source>
</evidence>
<evidence type="ECO:0000256" key="2">
    <source>
        <dbReference type="ARBA" id="ARBA00023015"/>
    </source>
</evidence>
<dbReference type="NCBIfam" id="TIGR02985">
    <property type="entry name" value="Sig70_bacteroi1"/>
    <property type="match status" value="1"/>
</dbReference>
<keyword evidence="2" id="KW-0805">Transcription regulation</keyword>
<proteinExistence type="inferred from homology"/>
<dbReference type="GO" id="GO:0016987">
    <property type="term" value="F:sigma factor activity"/>
    <property type="evidence" value="ECO:0007669"/>
    <property type="project" value="UniProtKB-KW"/>
</dbReference>
<evidence type="ECO:0000256" key="3">
    <source>
        <dbReference type="ARBA" id="ARBA00023082"/>
    </source>
</evidence>
<evidence type="ECO:0000259" key="6">
    <source>
        <dbReference type="Pfam" id="PF08281"/>
    </source>
</evidence>